<keyword evidence="1" id="KW-0328">Glycosyltransferase</keyword>
<dbReference type="GO" id="GO:0005975">
    <property type="term" value="P:carbohydrate metabolic process"/>
    <property type="evidence" value="ECO:0007669"/>
    <property type="project" value="InterPro"/>
</dbReference>
<protein>
    <recommendedName>
        <fullName evidence="5">Glycosyl transferase family 11</fullName>
    </recommendedName>
</protein>
<dbReference type="GO" id="GO:0008107">
    <property type="term" value="F:galactoside 2-alpha-L-fucosyltransferase activity"/>
    <property type="evidence" value="ECO:0007669"/>
    <property type="project" value="InterPro"/>
</dbReference>
<dbReference type="Pfam" id="PF01531">
    <property type="entry name" value="Glyco_transf_11"/>
    <property type="match status" value="1"/>
</dbReference>
<evidence type="ECO:0008006" key="5">
    <source>
        <dbReference type="Google" id="ProtNLM"/>
    </source>
</evidence>
<dbReference type="PANTHER" id="PTHR11927">
    <property type="entry name" value="GALACTOSIDE 2-L-FUCOSYLTRANSFERASE"/>
    <property type="match status" value="1"/>
</dbReference>
<evidence type="ECO:0000256" key="2">
    <source>
        <dbReference type="ARBA" id="ARBA00022679"/>
    </source>
</evidence>
<evidence type="ECO:0000313" key="4">
    <source>
        <dbReference type="Proteomes" id="UP000234847"/>
    </source>
</evidence>
<name>A0AAX0VLT0_MICLU</name>
<dbReference type="EMBL" id="PKJT01000003">
    <property type="protein sequence ID" value="PKZ82602.1"/>
    <property type="molecule type" value="Genomic_DNA"/>
</dbReference>
<accession>A0AAX0VLT0</accession>
<organism evidence="3 4">
    <name type="scientific">Micrococcus luteus</name>
    <name type="common">Micrococcus lysodeikticus</name>
    <dbReference type="NCBI Taxonomy" id="1270"/>
    <lineage>
        <taxon>Bacteria</taxon>
        <taxon>Bacillati</taxon>
        <taxon>Actinomycetota</taxon>
        <taxon>Actinomycetes</taxon>
        <taxon>Micrococcales</taxon>
        <taxon>Micrococcaceae</taxon>
        <taxon>Micrococcus</taxon>
    </lineage>
</organism>
<evidence type="ECO:0000313" key="3">
    <source>
        <dbReference type="EMBL" id="PKZ82602.1"/>
    </source>
</evidence>
<reference evidence="3 4" key="1">
    <citation type="submission" date="2017-12" db="EMBL/GenBank/DDBJ databases">
        <title>Phylogenetic diversity of female urinary microbiome.</title>
        <authorList>
            <person name="Thomas-White K."/>
            <person name="Wolfe A.J."/>
        </authorList>
    </citation>
    <scope>NUCLEOTIDE SEQUENCE [LARGE SCALE GENOMIC DNA]</scope>
    <source>
        <strain evidence="3 4">UMB0038</strain>
    </source>
</reference>
<comment type="caution">
    <text evidence="3">The sequence shown here is derived from an EMBL/GenBank/DDBJ whole genome shotgun (WGS) entry which is preliminary data.</text>
</comment>
<dbReference type="Proteomes" id="UP000234847">
    <property type="component" value="Unassembled WGS sequence"/>
</dbReference>
<keyword evidence="2" id="KW-0808">Transferase</keyword>
<evidence type="ECO:0000256" key="1">
    <source>
        <dbReference type="ARBA" id="ARBA00022676"/>
    </source>
</evidence>
<sequence>MRAVGAIKASILRTVRRGAPVSWAPEWMGLGNLLYQGLWAYEGASLGEPRFVLLPENRVGVIELFPRLREKRFLRRSDVPFTAQRVRPWENEERSTGRFAPPLLEDFIRQDLLPGSAVSPATDSYDDAIVVNVRRGDYYSVEKHRAQFGMDQEKYLRSALAEAVRTQGPVGRIVVISDGLDWCRDHVNDLLSEFAPVEYEDGDIAHDLKAIIHAKRLVITNSTFSYWGGYIGDVLNPGRQVIAPWFFSRTENGGRSHLLAPSWTVIEGDFSAVREAAEERLPPIP</sequence>
<dbReference type="AlphaFoldDB" id="A0AAX0VLT0"/>
<dbReference type="PANTHER" id="PTHR11927:SF9">
    <property type="entry name" value="L-FUCOSYLTRANSFERASE"/>
    <property type="match status" value="1"/>
</dbReference>
<dbReference type="GO" id="GO:0016020">
    <property type="term" value="C:membrane"/>
    <property type="evidence" value="ECO:0007669"/>
    <property type="project" value="InterPro"/>
</dbReference>
<proteinExistence type="predicted"/>
<gene>
    <name evidence="3" type="ORF">CYJ95_05270</name>
</gene>
<dbReference type="InterPro" id="IPR002516">
    <property type="entry name" value="Glyco_trans_11"/>
</dbReference>